<evidence type="ECO:0008006" key="3">
    <source>
        <dbReference type="Google" id="ProtNLM"/>
    </source>
</evidence>
<accession>A0A813HR10</accession>
<dbReference type="PANTHER" id="PTHR14614:SF109">
    <property type="entry name" value="RIBOSOMAL LYSINE N-METHYLTRANSFERASE 5"/>
    <property type="match status" value="1"/>
</dbReference>
<dbReference type="InterPro" id="IPR029063">
    <property type="entry name" value="SAM-dependent_MTases_sf"/>
</dbReference>
<protein>
    <recommendedName>
        <fullName evidence="3">Calmodulin-lysine N-methyltransferase</fullName>
    </recommendedName>
</protein>
<dbReference type="InterPro" id="IPR019410">
    <property type="entry name" value="Methyltransf_16"/>
</dbReference>
<dbReference type="Pfam" id="PF10294">
    <property type="entry name" value="Methyltransf_16"/>
    <property type="match status" value="1"/>
</dbReference>
<evidence type="ECO:0000313" key="1">
    <source>
        <dbReference type="EMBL" id="CAE8641177.1"/>
    </source>
</evidence>
<reference evidence="1" key="1">
    <citation type="submission" date="2021-02" db="EMBL/GenBank/DDBJ databases">
        <authorList>
            <person name="Dougan E. K."/>
            <person name="Rhodes N."/>
            <person name="Thang M."/>
            <person name="Chan C."/>
        </authorList>
    </citation>
    <scope>NUCLEOTIDE SEQUENCE</scope>
</reference>
<dbReference type="AlphaFoldDB" id="A0A813HR10"/>
<dbReference type="EMBL" id="CAJNNV010032837">
    <property type="protein sequence ID" value="CAE8641177.1"/>
    <property type="molecule type" value="Genomic_DNA"/>
</dbReference>
<sequence>MLIASDLLPLQLSSLPQHGSGMFGLWGAAPRLVQFIAARYRDRVRGAIVVELGAGSCGAPGLACAALGAAHVVLTDVPWGPVLPMLRRNVSRTREIFPDICPIEVRACVWGCHCPLSGRKIREPDEAVKDKLPPGLDVCSTAEEPLPASVGAPQMRLILGADIAYQPWQYQALLQSICDCRPKSALEQGDKEAARSSVAGGPPPFVALLALAERGGGSLSDFLSLAKAEGLSCECLEEPRRGGVDADIGTDALVSIWMLS</sequence>
<name>A0A813HR10_POLGL</name>
<evidence type="ECO:0000313" key="2">
    <source>
        <dbReference type="Proteomes" id="UP000654075"/>
    </source>
</evidence>
<comment type="caution">
    <text evidence="1">The sequence shown here is derived from an EMBL/GenBank/DDBJ whole genome shotgun (WGS) entry which is preliminary data.</text>
</comment>
<dbReference type="Proteomes" id="UP000654075">
    <property type="component" value="Unassembled WGS sequence"/>
</dbReference>
<proteinExistence type="predicted"/>
<dbReference type="SUPFAM" id="SSF53335">
    <property type="entry name" value="S-adenosyl-L-methionine-dependent methyltransferases"/>
    <property type="match status" value="1"/>
</dbReference>
<keyword evidence="2" id="KW-1185">Reference proteome</keyword>
<gene>
    <name evidence="1" type="ORF">PGLA1383_LOCUS55898</name>
</gene>
<dbReference type="Gene3D" id="3.40.50.150">
    <property type="entry name" value="Vaccinia Virus protein VP39"/>
    <property type="match status" value="1"/>
</dbReference>
<dbReference type="PANTHER" id="PTHR14614">
    <property type="entry name" value="HEPATOCELLULAR CARCINOMA-ASSOCIATED ANTIGEN"/>
    <property type="match status" value="1"/>
</dbReference>
<organism evidence="1 2">
    <name type="scientific">Polarella glacialis</name>
    <name type="common">Dinoflagellate</name>
    <dbReference type="NCBI Taxonomy" id="89957"/>
    <lineage>
        <taxon>Eukaryota</taxon>
        <taxon>Sar</taxon>
        <taxon>Alveolata</taxon>
        <taxon>Dinophyceae</taxon>
        <taxon>Suessiales</taxon>
        <taxon>Suessiaceae</taxon>
        <taxon>Polarella</taxon>
    </lineage>
</organism>